<evidence type="ECO:0000256" key="1">
    <source>
        <dbReference type="SAM" id="Phobius"/>
    </source>
</evidence>
<comment type="caution">
    <text evidence="3">The sequence shown here is derived from an EMBL/GenBank/DDBJ whole genome shotgun (WGS) entry which is preliminary data.</text>
</comment>
<keyword evidence="1" id="KW-0812">Transmembrane</keyword>
<keyword evidence="4" id="KW-1185">Reference proteome</keyword>
<accession>A0ABR1MGR6</accession>
<feature type="transmembrane region" description="Helical" evidence="1">
    <location>
        <begin position="109"/>
        <end position="126"/>
    </location>
</feature>
<feature type="chain" id="PRO_5047207196" evidence="2">
    <location>
        <begin position="44"/>
        <end position="128"/>
    </location>
</feature>
<keyword evidence="2" id="KW-0732">Signal</keyword>
<keyword evidence="1" id="KW-0472">Membrane</keyword>
<feature type="signal peptide" evidence="2">
    <location>
        <begin position="1"/>
        <end position="43"/>
    </location>
</feature>
<dbReference type="EMBL" id="JBBPDW010000010">
    <property type="protein sequence ID" value="KAK7548837.1"/>
    <property type="molecule type" value="Genomic_DNA"/>
</dbReference>
<evidence type="ECO:0000313" key="4">
    <source>
        <dbReference type="Proteomes" id="UP001365128"/>
    </source>
</evidence>
<sequence length="128" mass="14197">MASTHTHTHTQQPPPPHASTASPFLSFDLLLAFRLLLRSLSAAQPQTLSAVRLVINQKQLRIAVWSRLRTGQHRTAQDSTDALPPSPLSFPSLSSFNHRHRHHHHHWLAGYRVLLWCAGGLGWAGLGG</sequence>
<evidence type="ECO:0000256" key="2">
    <source>
        <dbReference type="SAM" id="SignalP"/>
    </source>
</evidence>
<proteinExistence type="predicted"/>
<gene>
    <name evidence="3" type="ORF">IWX46DRAFT_597047</name>
</gene>
<keyword evidence="1" id="KW-1133">Transmembrane helix</keyword>
<organism evidence="3 4">
    <name type="scientific">Phyllosticta citricarpa</name>
    <dbReference type="NCBI Taxonomy" id="55181"/>
    <lineage>
        <taxon>Eukaryota</taxon>
        <taxon>Fungi</taxon>
        <taxon>Dikarya</taxon>
        <taxon>Ascomycota</taxon>
        <taxon>Pezizomycotina</taxon>
        <taxon>Dothideomycetes</taxon>
        <taxon>Dothideomycetes incertae sedis</taxon>
        <taxon>Botryosphaeriales</taxon>
        <taxon>Phyllostictaceae</taxon>
        <taxon>Phyllosticta</taxon>
    </lineage>
</organism>
<dbReference type="Proteomes" id="UP001365128">
    <property type="component" value="Unassembled WGS sequence"/>
</dbReference>
<name>A0ABR1MGR6_9PEZI</name>
<evidence type="ECO:0000313" key="3">
    <source>
        <dbReference type="EMBL" id="KAK7548837.1"/>
    </source>
</evidence>
<reference evidence="3 4" key="1">
    <citation type="submission" date="2024-04" db="EMBL/GenBank/DDBJ databases">
        <title>Phyllosticta paracitricarpa is synonymous to the EU quarantine fungus P. citricarpa based on phylogenomic analyses.</title>
        <authorList>
            <consortium name="Lawrence Berkeley National Laboratory"/>
            <person name="Van Ingen-Buijs V.A."/>
            <person name="Van Westerhoven A.C."/>
            <person name="Haridas S."/>
            <person name="Skiadas P."/>
            <person name="Martin F."/>
            <person name="Groenewald J.Z."/>
            <person name="Crous P.W."/>
            <person name="Seidl M.F."/>
        </authorList>
    </citation>
    <scope>NUCLEOTIDE SEQUENCE [LARGE SCALE GENOMIC DNA]</scope>
    <source>
        <strain evidence="3 4">CBS 122670</strain>
    </source>
</reference>
<protein>
    <submittedName>
        <fullName evidence="3">Uncharacterized protein</fullName>
    </submittedName>
</protein>